<geneLocation type="plasmid" evidence="2 3">
    <name>pCS1</name>
</geneLocation>
<dbReference type="EMBL" id="LN679999">
    <property type="protein sequence ID" value="CEJ75527.1"/>
    <property type="molecule type" value="Genomic_DNA"/>
</dbReference>
<dbReference type="Pfam" id="PF13630">
    <property type="entry name" value="SdpI"/>
    <property type="match status" value="1"/>
</dbReference>
<evidence type="ECO:0000313" key="3">
    <source>
        <dbReference type="Proteomes" id="UP000032811"/>
    </source>
</evidence>
<keyword evidence="1" id="KW-0812">Transmembrane</keyword>
<keyword evidence="1" id="KW-0472">Membrane</keyword>
<dbReference type="Proteomes" id="UP000032811">
    <property type="component" value="Plasmid pCS1"/>
</dbReference>
<gene>
    <name evidence="2" type="ORF">ATCC9714PCS11_00681</name>
</gene>
<dbReference type="InterPro" id="IPR025962">
    <property type="entry name" value="SdpI/YhfL"/>
</dbReference>
<feature type="transmembrane region" description="Helical" evidence="1">
    <location>
        <begin position="97"/>
        <end position="116"/>
    </location>
</feature>
<reference evidence="2 3" key="1">
    <citation type="submission" date="2014-11" db="EMBL/GenBank/DDBJ databases">
        <authorList>
            <person name="Aslett M.A."/>
            <person name="De Silva N."/>
        </authorList>
    </citation>
    <scope>NUCLEOTIDE SEQUENCE [LARGE SCALE GENOMIC DNA]</scope>
    <source>
        <strain evidence="2 3">ATCC9714</strain>
        <plasmid evidence="2 3">pCS1</plasmid>
    </source>
</reference>
<feature type="transmembrane region" description="Helical" evidence="1">
    <location>
        <begin position="32"/>
        <end position="54"/>
    </location>
</feature>
<protein>
    <submittedName>
        <fullName evidence="2">Membrane protein</fullName>
    </submittedName>
</protein>
<dbReference type="RefSeq" id="WP_021121652.1">
    <property type="nucleotide sequence ID" value="NZ_CDNJ01000026.1"/>
</dbReference>
<proteinExistence type="predicted"/>
<keyword evidence="1" id="KW-1133">Transmembrane helix</keyword>
<dbReference type="GeneID" id="97539253"/>
<feature type="transmembrane region" description="Helical" evidence="1">
    <location>
        <begin position="171"/>
        <end position="190"/>
    </location>
</feature>
<keyword evidence="2" id="KW-0614">Plasmid</keyword>
<sequence length="198" mass="22577">MKKINSTKTILLTISLLILGIGFIMSDGYIEILILGILGIVSLFLLNIQATNIVELSEDNPKVKTFRFLNMFNISIVILCFIFALSLPNNQLSITEYNKNLVICLMSVFMMFFGNLSPKIPFNRYLGLRLPWTIRDKETWKIAHKLVGYLSFPIATIMFIASFFFNGEIVGIIGILTWIIIPSIYSFIFYSKKLKGLN</sequence>
<evidence type="ECO:0000256" key="1">
    <source>
        <dbReference type="SAM" id="Phobius"/>
    </source>
</evidence>
<feature type="transmembrane region" description="Helical" evidence="1">
    <location>
        <begin position="66"/>
        <end position="85"/>
    </location>
</feature>
<feature type="transmembrane region" description="Helical" evidence="1">
    <location>
        <begin position="9"/>
        <end position="26"/>
    </location>
</feature>
<accession>A0ABM9RUD8</accession>
<name>A0ABM9RUD8_PARSO</name>
<keyword evidence="3" id="KW-1185">Reference proteome</keyword>
<organism evidence="2 3">
    <name type="scientific">Paraclostridium sordellii</name>
    <name type="common">Clostridium sordellii</name>
    <dbReference type="NCBI Taxonomy" id="1505"/>
    <lineage>
        <taxon>Bacteria</taxon>
        <taxon>Bacillati</taxon>
        <taxon>Bacillota</taxon>
        <taxon>Clostridia</taxon>
        <taxon>Peptostreptococcales</taxon>
        <taxon>Peptostreptococcaceae</taxon>
        <taxon>Paraclostridium</taxon>
    </lineage>
</organism>
<evidence type="ECO:0000313" key="2">
    <source>
        <dbReference type="EMBL" id="CEJ75527.1"/>
    </source>
</evidence>
<feature type="transmembrane region" description="Helical" evidence="1">
    <location>
        <begin position="146"/>
        <end position="165"/>
    </location>
</feature>